<feature type="compositionally biased region" description="Low complexity" evidence="1">
    <location>
        <begin position="84"/>
        <end position="104"/>
    </location>
</feature>
<evidence type="ECO:0000256" key="1">
    <source>
        <dbReference type="SAM" id="MobiDB-lite"/>
    </source>
</evidence>
<name>A0A2T4AWG7_9HYPO</name>
<feature type="compositionally biased region" description="Polar residues" evidence="1">
    <location>
        <begin position="294"/>
        <end position="311"/>
    </location>
</feature>
<feature type="compositionally biased region" description="Low complexity" evidence="1">
    <location>
        <begin position="194"/>
        <end position="228"/>
    </location>
</feature>
<proteinExistence type="predicted"/>
<organism evidence="2 3">
    <name type="scientific">Trichoderma citrinoviride</name>
    <dbReference type="NCBI Taxonomy" id="58853"/>
    <lineage>
        <taxon>Eukaryota</taxon>
        <taxon>Fungi</taxon>
        <taxon>Dikarya</taxon>
        <taxon>Ascomycota</taxon>
        <taxon>Pezizomycotina</taxon>
        <taxon>Sordariomycetes</taxon>
        <taxon>Hypocreomycetidae</taxon>
        <taxon>Hypocreales</taxon>
        <taxon>Hypocreaceae</taxon>
        <taxon>Trichoderma</taxon>
    </lineage>
</organism>
<feature type="compositionally biased region" description="Acidic residues" evidence="1">
    <location>
        <begin position="259"/>
        <end position="269"/>
    </location>
</feature>
<feature type="region of interest" description="Disordered" evidence="1">
    <location>
        <begin position="30"/>
        <end position="311"/>
    </location>
</feature>
<feature type="compositionally biased region" description="Low complexity" evidence="1">
    <location>
        <begin position="133"/>
        <end position="154"/>
    </location>
</feature>
<dbReference type="GeneID" id="36605789"/>
<protein>
    <submittedName>
        <fullName evidence="2">Uncharacterized protein</fullName>
    </submittedName>
</protein>
<keyword evidence="3" id="KW-1185">Reference proteome</keyword>
<feature type="compositionally biased region" description="Low complexity" evidence="1">
    <location>
        <begin position="270"/>
        <end position="283"/>
    </location>
</feature>
<dbReference type="PRINTS" id="PR01217">
    <property type="entry name" value="PRICHEXTENSN"/>
</dbReference>
<feature type="non-terminal residue" evidence="2">
    <location>
        <position position="311"/>
    </location>
</feature>
<sequence length="311" mass="33048">MAAPAVSSFEALCAIPPVVPAKDYPALIASPQRIKRRPVPTPSPQQSPWPLSDQGRPSQPRKPSPTYSVFPKTVTIPSGTCTRQSSSSQLSTTSSSVSVPATDAPCPPPPPKALPPPPPPSCLPPLPPPPQRPAAASHYRSSSPRPRAFSPASSLTTLHRPATSHGSRPASPMGLPYSQPPTPPPTAPLPALPPLSSRSLHPSTVAASRAHNLSHAEAAAAAPSHPASQTRRPYMYSCSTQQRPHRPPPEPLPRSVFEYDTDSDDEDNNNNDSSSSASSSTESPTLSFFRLYRRSQSPNTSESFLSSRRRG</sequence>
<evidence type="ECO:0000313" key="2">
    <source>
        <dbReference type="EMBL" id="PTB61379.1"/>
    </source>
</evidence>
<gene>
    <name evidence="2" type="ORF">BBK36DRAFT_157969</name>
</gene>
<dbReference type="OrthoDB" id="4775454at2759"/>
<feature type="compositionally biased region" description="Pro residues" evidence="1">
    <location>
        <begin position="178"/>
        <end position="193"/>
    </location>
</feature>
<evidence type="ECO:0000313" key="3">
    <source>
        <dbReference type="Proteomes" id="UP000241546"/>
    </source>
</evidence>
<dbReference type="EMBL" id="KZ680623">
    <property type="protein sequence ID" value="PTB61379.1"/>
    <property type="molecule type" value="Genomic_DNA"/>
</dbReference>
<dbReference type="AlphaFoldDB" id="A0A2T4AWG7"/>
<reference evidence="3" key="1">
    <citation type="submission" date="2016-07" db="EMBL/GenBank/DDBJ databases">
        <title>Multiple horizontal gene transfer events from other fungi enriched the ability of initially mycotrophic Trichoderma (Ascomycota) to feed on dead plant biomass.</title>
        <authorList>
            <consortium name="DOE Joint Genome Institute"/>
            <person name="Atanasova L."/>
            <person name="Chenthamara K."/>
            <person name="Zhang J."/>
            <person name="Grujic M."/>
            <person name="Henrissat B."/>
            <person name="Kuo A."/>
            <person name="Aerts A."/>
            <person name="Salamov A."/>
            <person name="Lipzen A."/>
            <person name="Labutti K."/>
            <person name="Barry K."/>
            <person name="Miao Y."/>
            <person name="Rahimi M.J."/>
            <person name="Shen Q."/>
            <person name="Grigoriev I.V."/>
            <person name="Kubicek C.P."/>
            <person name="Druzhinina I.S."/>
        </authorList>
    </citation>
    <scope>NUCLEOTIDE SEQUENCE [LARGE SCALE GENOMIC DNA]</scope>
    <source>
        <strain evidence="3">TUCIM 6016</strain>
    </source>
</reference>
<accession>A0A2T4AWG7</accession>
<feature type="compositionally biased region" description="Pro residues" evidence="1">
    <location>
        <begin position="105"/>
        <end position="132"/>
    </location>
</feature>
<dbReference type="RefSeq" id="XP_024744699.1">
    <property type="nucleotide sequence ID" value="XM_024897671.1"/>
</dbReference>
<dbReference type="Proteomes" id="UP000241546">
    <property type="component" value="Unassembled WGS sequence"/>
</dbReference>